<evidence type="ECO:0000256" key="1">
    <source>
        <dbReference type="SAM" id="Phobius"/>
    </source>
</evidence>
<feature type="transmembrane region" description="Helical" evidence="1">
    <location>
        <begin position="20"/>
        <end position="45"/>
    </location>
</feature>
<feature type="transmembrane region" description="Helical" evidence="1">
    <location>
        <begin position="73"/>
        <end position="93"/>
    </location>
</feature>
<dbReference type="RefSeq" id="WP_390304894.1">
    <property type="nucleotide sequence ID" value="NZ_JBHRRZ010000014.1"/>
</dbReference>
<protein>
    <submittedName>
        <fullName evidence="2">YqhR family membrane protein</fullName>
    </submittedName>
</protein>
<dbReference type="InterPro" id="IPR024563">
    <property type="entry name" value="YqhR"/>
</dbReference>
<dbReference type="Proteomes" id="UP001595387">
    <property type="component" value="Unassembled WGS sequence"/>
</dbReference>
<accession>A0ABV7A531</accession>
<organism evidence="2 3">
    <name type="scientific">Virgibacillus sediminis</name>
    <dbReference type="NCBI Taxonomy" id="202260"/>
    <lineage>
        <taxon>Bacteria</taxon>
        <taxon>Bacillati</taxon>
        <taxon>Bacillota</taxon>
        <taxon>Bacilli</taxon>
        <taxon>Bacillales</taxon>
        <taxon>Bacillaceae</taxon>
        <taxon>Virgibacillus</taxon>
    </lineage>
</organism>
<evidence type="ECO:0000313" key="2">
    <source>
        <dbReference type="EMBL" id="MFC2948197.1"/>
    </source>
</evidence>
<dbReference type="Pfam" id="PF11085">
    <property type="entry name" value="YqhR"/>
    <property type="match status" value="1"/>
</dbReference>
<gene>
    <name evidence="2" type="ORF">ACFODW_07590</name>
</gene>
<keyword evidence="1" id="KW-0812">Transmembrane</keyword>
<comment type="caution">
    <text evidence="2">The sequence shown here is derived from an EMBL/GenBank/DDBJ whole genome shotgun (WGS) entry which is preliminary data.</text>
</comment>
<evidence type="ECO:0000313" key="3">
    <source>
        <dbReference type="Proteomes" id="UP001595387"/>
    </source>
</evidence>
<name>A0ABV7A531_9BACI</name>
<feature type="transmembrane region" description="Helical" evidence="1">
    <location>
        <begin position="135"/>
        <end position="155"/>
    </location>
</feature>
<keyword evidence="3" id="KW-1185">Reference proteome</keyword>
<dbReference type="EMBL" id="JBHRRZ010000014">
    <property type="protein sequence ID" value="MFC2948197.1"/>
    <property type="molecule type" value="Genomic_DNA"/>
</dbReference>
<proteinExistence type="predicted"/>
<reference evidence="3" key="1">
    <citation type="journal article" date="2019" name="Int. J. Syst. Evol. Microbiol.">
        <title>The Global Catalogue of Microorganisms (GCM) 10K type strain sequencing project: providing services to taxonomists for standard genome sequencing and annotation.</title>
        <authorList>
            <consortium name="The Broad Institute Genomics Platform"/>
            <consortium name="The Broad Institute Genome Sequencing Center for Infectious Disease"/>
            <person name="Wu L."/>
            <person name="Ma J."/>
        </authorList>
    </citation>
    <scope>NUCLEOTIDE SEQUENCE [LARGE SCALE GENOMIC DNA]</scope>
    <source>
        <strain evidence="3">KCTC 13193</strain>
    </source>
</reference>
<keyword evidence="1" id="KW-0472">Membrane</keyword>
<sequence length="167" mass="19163">MQKNKKEKLEQNKTEEPMGLLQRSLLTGFVGGILWSMISAFMYYFNFMDLSARHYLLRSWNRAGWTDTWLGEAVSILLVGLLSIGVALLYYILLKKVNSLWAGVVFGMVLWVVIFYIATPIFPNIPTVEELNLDTIVSSFCIYILYGTFIGYSISYDYHETGLKKSE</sequence>
<feature type="transmembrane region" description="Helical" evidence="1">
    <location>
        <begin position="100"/>
        <end position="123"/>
    </location>
</feature>
<keyword evidence="1" id="KW-1133">Transmembrane helix</keyword>